<accession>A0A4Z0V0I7</accession>
<keyword evidence="1" id="KW-0472">Membrane</keyword>
<feature type="transmembrane region" description="Helical" evidence="1">
    <location>
        <begin position="97"/>
        <end position="120"/>
    </location>
</feature>
<evidence type="ECO:0000313" key="2">
    <source>
        <dbReference type="EMBL" id="TGG34939.1"/>
    </source>
</evidence>
<reference evidence="3 4" key="1">
    <citation type="submission" date="2019-02" db="EMBL/GenBank/DDBJ databases">
        <title>Isolation and identification of novel species under the genus Muribaculum.</title>
        <authorList>
            <person name="Miyake S."/>
            <person name="Ding Y."/>
            <person name="Low A."/>
            <person name="Soh M."/>
            <person name="Seedorf H."/>
        </authorList>
    </citation>
    <scope>NUCLEOTIDE SEQUENCE [LARGE SCALE GENOMIC DNA]</scope>
    <source>
        <strain evidence="3 4">TLL-A3</strain>
        <plasmid evidence="2">pTAA-3-2</plasmid>
    </source>
</reference>
<feature type="transmembrane region" description="Helical" evidence="1">
    <location>
        <begin position="132"/>
        <end position="151"/>
    </location>
</feature>
<gene>
    <name evidence="3" type="ORF">EZ315_12290</name>
    <name evidence="2" type="ORF">EZ315_15890</name>
</gene>
<dbReference type="EMBL" id="SJSA01000004">
    <property type="protein sequence ID" value="TGG34939.1"/>
    <property type="molecule type" value="Genomic_DNA"/>
</dbReference>
<name>A0A4Z0V0I7_9BACT</name>
<proteinExistence type="predicted"/>
<geneLocation type="plasmid" evidence="2">
    <name>pTAA-3-2</name>
</geneLocation>
<keyword evidence="2" id="KW-0614">Plasmid</keyword>
<keyword evidence="1" id="KW-1133">Transmembrane helix</keyword>
<evidence type="ECO:0008006" key="5">
    <source>
        <dbReference type="Google" id="ProtNLM"/>
    </source>
</evidence>
<sequence>MIASVVISAVLFAALIIGYALRHKHPESLSAIYYGMANGWMFPLTLGVCAGLIIAPMFEITPERFQFLVFLLMAGAMFVAASPKYRDGLDGPVHYTSAIIMCAALLAWVIAMGYFPYFGITGGIVGLFKRRYLVYAFEVGMLVNLFYVLIFELV</sequence>
<keyword evidence="4" id="KW-1185">Reference proteome</keyword>
<feature type="transmembrane region" description="Helical" evidence="1">
    <location>
        <begin position="67"/>
        <end position="85"/>
    </location>
</feature>
<evidence type="ECO:0000313" key="3">
    <source>
        <dbReference type="EMBL" id="TGG36612.1"/>
    </source>
</evidence>
<dbReference type="EMBL" id="SJSA01000002">
    <property type="protein sequence ID" value="TGG36612.1"/>
    <property type="molecule type" value="Genomic_DNA"/>
</dbReference>
<dbReference type="AlphaFoldDB" id="A0A4Z0V0I7"/>
<dbReference type="RefSeq" id="WP_124076641.1">
    <property type="nucleotide sequence ID" value="NZ_SJSA01000002.1"/>
</dbReference>
<evidence type="ECO:0000313" key="4">
    <source>
        <dbReference type="Proteomes" id="UP000297635"/>
    </source>
</evidence>
<keyword evidence="1" id="KW-0812">Transmembrane</keyword>
<organism evidence="3 4">
    <name type="scientific">Duncaniella freteri</name>
    <dbReference type="NCBI Taxonomy" id="2530391"/>
    <lineage>
        <taxon>Bacteria</taxon>
        <taxon>Pseudomonadati</taxon>
        <taxon>Bacteroidota</taxon>
        <taxon>Bacteroidia</taxon>
        <taxon>Bacteroidales</taxon>
        <taxon>Muribaculaceae</taxon>
        <taxon>Duncaniella</taxon>
    </lineage>
</organism>
<feature type="transmembrane region" description="Helical" evidence="1">
    <location>
        <begin position="32"/>
        <end position="55"/>
    </location>
</feature>
<protein>
    <recommendedName>
        <fullName evidence="5">DUF998 domain-containing protein</fullName>
    </recommendedName>
</protein>
<comment type="caution">
    <text evidence="3">The sequence shown here is derived from an EMBL/GenBank/DDBJ whole genome shotgun (WGS) entry which is preliminary data.</text>
</comment>
<dbReference type="GeneID" id="82151263"/>
<evidence type="ECO:0000256" key="1">
    <source>
        <dbReference type="SAM" id="Phobius"/>
    </source>
</evidence>
<dbReference type="Proteomes" id="UP000297635">
    <property type="component" value="Unassembled WGS sequence"/>
</dbReference>